<feature type="transmembrane region" description="Helical" evidence="2">
    <location>
        <begin position="41"/>
        <end position="61"/>
    </location>
</feature>
<name>A0A8J3YUV5_9ACTN</name>
<organism evidence="3 4">
    <name type="scientific">Virgisporangium aliadipatigenens</name>
    <dbReference type="NCBI Taxonomy" id="741659"/>
    <lineage>
        <taxon>Bacteria</taxon>
        <taxon>Bacillati</taxon>
        <taxon>Actinomycetota</taxon>
        <taxon>Actinomycetes</taxon>
        <taxon>Micromonosporales</taxon>
        <taxon>Micromonosporaceae</taxon>
        <taxon>Virgisporangium</taxon>
    </lineage>
</organism>
<accession>A0A8J3YUV5</accession>
<evidence type="ECO:0000256" key="2">
    <source>
        <dbReference type="SAM" id="Phobius"/>
    </source>
</evidence>
<gene>
    <name evidence="3" type="ORF">Val02_79780</name>
</gene>
<dbReference type="RefSeq" id="WP_203904493.1">
    <property type="nucleotide sequence ID" value="NZ_BOPF01000043.1"/>
</dbReference>
<keyword evidence="4" id="KW-1185">Reference proteome</keyword>
<dbReference type="EMBL" id="BOPF01000043">
    <property type="protein sequence ID" value="GIJ51092.1"/>
    <property type="molecule type" value="Genomic_DNA"/>
</dbReference>
<reference evidence="3" key="1">
    <citation type="submission" date="2021-01" db="EMBL/GenBank/DDBJ databases">
        <title>Whole genome shotgun sequence of Virgisporangium aliadipatigenens NBRC 105644.</title>
        <authorList>
            <person name="Komaki H."/>
            <person name="Tamura T."/>
        </authorList>
    </citation>
    <scope>NUCLEOTIDE SEQUENCE</scope>
    <source>
        <strain evidence="3">NBRC 105644</strain>
    </source>
</reference>
<evidence type="ECO:0000313" key="4">
    <source>
        <dbReference type="Proteomes" id="UP000619260"/>
    </source>
</evidence>
<proteinExistence type="predicted"/>
<sequence>MADDIEVRAALHETADGITTASDLLERVRTGGQRRLARRRIGTGAVAVLLVAALTATLVYLDRATPQEPAGPPAPADGVPADLFHQSGGELIGDAKFIADAKAAYRRDVDKYMDDLDGSDDVSPLPSGHPSLQPGPPPSSGASGSPHPSAGNGPSEPVVNNSPVTTGEIHVFWAARTPAGRVAVLVQRTAGIDGYVGFVYDTPKGLTTQVAGARDTFPQTDAGGYAALVGDKRDVLVALDPGRAVEYSADYRIGEDGRFNRTWKRLAFSPDDVAVAKVPSQRDRRSVALRADGDGPASIGIIGDNRSPLDRDGYELLGDTAGAGCEGASFGPLDGSARVVVPPDGGPATVLVGNDLFKDFKTGTGGYTLRPVLCAKAAGGRDVLVQQLWGDGGPIRFVAVVRRADGTAGPADIVAAVLMPGRPFEAAKVKLPDGQGFLVVVPGATLRYRTDGGQWRDAEPQVALLPTEARAVEANVPGKGKRVVELR</sequence>
<evidence type="ECO:0000256" key="1">
    <source>
        <dbReference type="SAM" id="MobiDB-lite"/>
    </source>
</evidence>
<feature type="compositionally biased region" description="Low complexity" evidence="1">
    <location>
        <begin position="140"/>
        <end position="155"/>
    </location>
</feature>
<protein>
    <submittedName>
        <fullName evidence="3">Uncharacterized protein</fullName>
    </submittedName>
</protein>
<comment type="caution">
    <text evidence="3">The sequence shown here is derived from an EMBL/GenBank/DDBJ whole genome shotgun (WGS) entry which is preliminary data.</text>
</comment>
<keyword evidence="2" id="KW-0812">Transmembrane</keyword>
<evidence type="ECO:0000313" key="3">
    <source>
        <dbReference type="EMBL" id="GIJ51092.1"/>
    </source>
</evidence>
<dbReference type="Proteomes" id="UP000619260">
    <property type="component" value="Unassembled WGS sequence"/>
</dbReference>
<keyword evidence="2" id="KW-1133">Transmembrane helix</keyword>
<feature type="compositionally biased region" description="Low complexity" evidence="1">
    <location>
        <begin position="123"/>
        <end position="132"/>
    </location>
</feature>
<dbReference type="AlphaFoldDB" id="A0A8J3YUV5"/>
<keyword evidence="2" id="KW-0472">Membrane</keyword>
<feature type="region of interest" description="Disordered" evidence="1">
    <location>
        <begin position="115"/>
        <end position="163"/>
    </location>
</feature>